<evidence type="ECO:0000313" key="2">
    <source>
        <dbReference type="Proteomes" id="UP000789920"/>
    </source>
</evidence>
<organism evidence="1 2">
    <name type="scientific">Racocetra persica</name>
    <dbReference type="NCBI Taxonomy" id="160502"/>
    <lineage>
        <taxon>Eukaryota</taxon>
        <taxon>Fungi</taxon>
        <taxon>Fungi incertae sedis</taxon>
        <taxon>Mucoromycota</taxon>
        <taxon>Glomeromycotina</taxon>
        <taxon>Glomeromycetes</taxon>
        <taxon>Diversisporales</taxon>
        <taxon>Gigasporaceae</taxon>
        <taxon>Racocetra</taxon>
    </lineage>
</organism>
<accession>A0ACA9KFX9</accession>
<dbReference type="Proteomes" id="UP000789920">
    <property type="component" value="Unassembled WGS sequence"/>
</dbReference>
<proteinExistence type="predicted"/>
<gene>
    <name evidence="1" type="ORF">RPERSI_LOCUS527</name>
</gene>
<dbReference type="EMBL" id="CAJVQC010000415">
    <property type="protein sequence ID" value="CAG8469823.1"/>
    <property type="molecule type" value="Genomic_DNA"/>
</dbReference>
<comment type="caution">
    <text evidence="1">The sequence shown here is derived from an EMBL/GenBank/DDBJ whole genome shotgun (WGS) entry which is preliminary data.</text>
</comment>
<sequence length="299" mass="34732">MSEASSLLEHSNPIVSSEEHFSITSDAVNRPPSPEPEPNFHFKYHCASIIDGYYSTNVQDLLEKCYIKRFVYEEYFDPQSTDESTFLKNLFNNPFFRKECLVQCQNKWCEIKGSVDVVIYKRLACQVTSLDFFDRLYNSDILRPTGTIVKSFPIYINSFPITDKLRQIFLLPQSSNYDLFNDDDRNEFIFHVLQSVCLGGDICQFEDEINKYFEVVKGIYRDLICVQKNTSTGNLMVQSYVYKINNLQGTSLSPPLFPISESEDENTDNIPSNDFCYVTVDPVKRWVNVWYHAACEYCC</sequence>
<keyword evidence="2" id="KW-1185">Reference proteome</keyword>
<name>A0ACA9KFX9_9GLOM</name>
<protein>
    <submittedName>
        <fullName evidence="1">19753_t:CDS:1</fullName>
    </submittedName>
</protein>
<reference evidence="1" key="1">
    <citation type="submission" date="2021-06" db="EMBL/GenBank/DDBJ databases">
        <authorList>
            <person name="Kallberg Y."/>
            <person name="Tangrot J."/>
            <person name="Rosling A."/>
        </authorList>
    </citation>
    <scope>NUCLEOTIDE SEQUENCE</scope>
    <source>
        <strain evidence="1">MA461A</strain>
    </source>
</reference>
<evidence type="ECO:0000313" key="1">
    <source>
        <dbReference type="EMBL" id="CAG8469823.1"/>
    </source>
</evidence>